<keyword evidence="8" id="KW-0378">Hydrolase</keyword>
<dbReference type="PANTHER" id="PTHR32282:SF15">
    <property type="entry name" value="PENICILLIN-BINDING PROTEIN 1C"/>
    <property type="match status" value="1"/>
</dbReference>
<evidence type="ECO:0000256" key="11">
    <source>
        <dbReference type="ARBA" id="ARBA00049902"/>
    </source>
</evidence>
<keyword evidence="9" id="KW-0511">Multifunctional enzyme</keyword>
<dbReference type="Pfam" id="PF00905">
    <property type="entry name" value="Transpeptidase"/>
    <property type="match status" value="1"/>
</dbReference>
<proteinExistence type="inferred from homology"/>
<dbReference type="GO" id="GO:0006508">
    <property type="term" value="P:proteolysis"/>
    <property type="evidence" value="ECO:0007669"/>
    <property type="project" value="UniProtKB-KW"/>
</dbReference>
<reference evidence="15" key="2">
    <citation type="journal article" date="2022" name="Sci. Total Environ.">
        <title>Prevalence, transmission, and molecular epidemiology of tet(X)-positive bacteria among humans, animals, and environmental niches in China: An epidemiological, and genomic-based study.</title>
        <authorList>
            <person name="Dong N."/>
            <person name="Zeng Y."/>
            <person name="Cai C."/>
            <person name="Sun C."/>
            <person name="Lu J."/>
            <person name="Liu C."/>
            <person name="Zhou H."/>
            <person name="Sun Q."/>
            <person name="Shu L."/>
            <person name="Wang H."/>
            <person name="Wang Y."/>
            <person name="Wang S."/>
            <person name="Wu C."/>
            <person name="Chan E.W."/>
            <person name="Chen G."/>
            <person name="Shen Z."/>
            <person name="Chen S."/>
            <person name="Zhang R."/>
        </authorList>
    </citation>
    <scope>NUCLEOTIDE SEQUENCE</scope>
    <source>
        <strain evidence="15">DF46-2-2</strain>
    </source>
</reference>
<dbReference type="SUPFAM" id="SSF53955">
    <property type="entry name" value="Lysozyme-like"/>
    <property type="match status" value="1"/>
</dbReference>
<comment type="caution">
    <text evidence="15">The sequence shown here is derived from an EMBL/GenBank/DDBJ whole genome shotgun (WGS) entry which is preliminary data.</text>
</comment>
<feature type="domain" description="Penicillin-binding C-terminal" evidence="14">
    <location>
        <begin position="688"/>
        <end position="769"/>
    </location>
</feature>
<dbReference type="GO" id="GO:0009252">
    <property type="term" value="P:peptidoglycan biosynthetic process"/>
    <property type="evidence" value="ECO:0007669"/>
    <property type="project" value="InterPro"/>
</dbReference>
<evidence type="ECO:0000256" key="3">
    <source>
        <dbReference type="ARBA" id="ARBA00007739"/>
    </source>
</evidence>
<dbReference type="NCBIfam" id="TIGR02073">
    <property type="entry name" value="PBP_1c"/>
    <property type="match status" value="1"/>
</dbReference>
<accession>A0AAW7DQB1</accession>
<evidence type="ECO:0000313" key="16">
    <source>
        <dbReference type="Proteomes" id="UP001173465"/>
    </source>
</evidence>
<dbReference type="InterPro" id="IPR050396">
    <property type="entry name" value="Glycosyltr_51/Transpeptidase"/>
</dbReference>
<comment type="pathway">
    <text evidence="1">Cell wall biogenesis; peptidoglycan biosynthesis.</text>
</comment>
<comment type="similarity">
    <text evidence="3">In the N-terminal section; belongs to the glycosyltransferase 51 family.</text>
</comment>
<organism evidence="15 16">
    <name type="scientific">Thiopseudomonas alkaliphila</name>
    <dbReference type="NCBI Taxonomy" id="1697053"/>
    <lineage>
        <taxon>Bacteria</taxon>
        <taxon>Pseudomonadati</taxon>
        <taxon>Pseudomonadota</taxon>
        <taxon>Gammaproteobacteria</taxon>
        <taxon>Pseudomonadales</taxon>
        <taxon>Pseudomonadaceae</taxon>
        <taxon>Thiopseudomonas</taxon>
    </lineage>
</organism>
<dbReference type="InterPro" id="IPR009647">
    <property type="entry name" value="PBP_C"/>
</dbReference>
<dbReference type="InterPro" id="IPR036950">
    <property type="entry name" value="PBP_transglycosylase"/>
</dbReference>
<dbReference type="InterPro" id="IPR001264">
    <property type="entry name" value="Glyco_trans_51"/>
</dbReference>
<keyword evidence="6" id="KW-0328">Glycosyltransferase</keyword>
<evidence type="ECO:0000313" key="15">
    <source>
        <dbReference type="EMBL" id="MDM1696170.1"/>
    </source>
</evidence>
<dbReference type="FunFam" id="1.10.3810.10:FF:000006">
    <property type="entry name" value="Penicillin-binding protein 1C"/>
    <property type="match status" value="1"/>
</dbReference>
<keyword evidence="5" id="KW-0645">Protease</keyword>
<feature type="domain" description="Glycosyl transferase family 51" evidence="13">
    <location>
        <begin position="57"/>
        <end position="222"/>
    </location>
</feature>
<dbReference type="Gene3D" id="1.10.3810.10">
    <property type="entry name" value="Biosynthetic peptidoglycan transglycosylase-like"/>
    <property type="match status" value="1"/>
</dbReference>
<comment type="catalytic activity">
    <reaction evidence="11">
        <text>[GlcNAc-(1-&gt;4)-Mur2Ac(oyl-L-Ala-gamma-D-Glu-L-Lys-D-Ala-D-Ala)](n)-di-trans,octa-cis-undecaprenyl diphosphate + beta-D-GlcNAc-(1-&gt;4)-Mur2Ac(oyl-L-Ala-gamma-D-Glu-L-Lys-D-Ala-D-Ala)-di-trans,octa-cis-undecaprenyl diphosphate = [GlcNAc-(1-&gt;4)-Mur2Ac(oyl-L-Ala-gamma-D-Glu-L-Lys-D-Ala-D-Ala)](n+1)-di-trans,octa-cis-undecaprenyl diphosphate + di-trans,octa-cis-undecaprenyl diphosphate + H(+)</text>
        <dbReference type="Rhea" id="RHEA:23708"/>
        <dbReference type="Rhea" id="RHEA-COMP:9602"/>
        <dbReference type="Rhea" id="RHEA-COMP:9603"/>
        <dbReference type="ChEBI" id="CHEBI:15378"/>
        <dbReference type="ChEBI" id="CHEBI:58405"/>
        <dbReference type="ChEBI" id="CHEBI:60033"/>
        <dbReference type="ChEBI" id="CHEBI:78435"/>
        <dbReference type="EC" id="2.4.99.28"/>
    </reaction>
</comment>
<dbReference type="PANTHER" id="PTHR32282">
    <property type="entry name" value="BINDING PROTEIN TRANSPEPTIDASE, PUTATIVE-RELATED"/>
    <property type="match status" value="1"/>
</dbReference>
<protein>
    <recommendedName>
        <fullName evidence="10">peptidoglycan glycosyltransferase</fullName>
        <ecNumber evidence="10">2.4.99.28</ecNumber>
    </recommendedName>
</protein>
<dbReference type="InterPro" id="IPR001460">
    <property type="entry name" value="PCN-bd_Tpept"/>
</dbReference>
<dbReference type="GO" id="GO:0004180">
    <property type="term" value="F:carboxypeptidase activity"/>
    <property type="evidence" value="ECO:0007669"/>
    <property type="project" value="UniProtKB-KW"/>
</dbReference>
<name>A0AAW7DQB1_9GAMM</name>
<evidence type="ECO:0000256" key="6">
    <source>
        <dbReference type="ARBA" id="ARBA00022676"/>
    </source>
</evidence>
<keyword evidence="4" id="KW-0121">Carboxypeptidase</keyword>
<dbReference type="AlphaFoldDB" id="A0AAW7DQB1"/>
<keyword evidence="7" id="KW-0808">Transferase</keyword>
<dbReference type="GO" id="GO:0008658">
    <property type="term" value="F:penicillin binding"/>
    <property type="evidence" value="ECO:0007669"/>
    <property type="project" value="InterPro"/>
</dbReference>
<evidence type="ECO:0000256" key="10">
    <source>
        <dbReference type="ARBA" id="ARBA00044770"/>
    </source>
</evidence>
<dbReference type="GO" id="GO:0030288">
    <property type="term" value="C:outer membrane-bounded periplasmic space"/>
    <property type="evidence" value="ECO:0007669"/>
    <property type="project" value="TreeGrafter"/>
</dbReference>
<dbReference type="InterPro" id="IPR011815">
    <property type="entry name" value="PBP_1c"/>
</dbReference>
<dbReference type="InterPro" id="IPR023346">
    <property type="entry name" value="Lysozyme-like_dom_sf"/>
</dbReference>
<dbReference type="InterPro" id="IPR012338">
    <property type="entry name" value="Beta-lactam/transpept-like"/>
</dbReference>
<dbReference type="Pfam" id="PF00912">
    <property type="entry name" value="Transgly"/>
    <property type="match status" value="1"/>
</dbReference>
<evidence type="ECO:0000256" key="4">
    <source>
        <dbReference type="ARBA" id="ARBA00022645"/>
    </source>
</evidence>
<dbReference type="Pfam" id="PF06832">
    <property type="entry name" value="BiPBP_C"/>
    <property type="match status" value="1"/>
</dbReference>
<dbReference type="EC" id="2.4.99.28" evidence="10"/>
<sequence>MQPKTWLKLMGSLVLSGLLGLIALNAAFPLPVLDKQQAQVVVSKEGVPLWRFADAEGVWRYPVQLTEVSPRYLEALLNYEDRWFYQHPGINPLALLRAAWLNLRYGRVVSGGSTLSMQVARLIDPHSRTVAGKLKQIGRTLQLEWYYSKEQILTLYLNQAPFGGTLEGVAAASWAYLGKGPQQLTYAEAALLAVLPQAPSRLRPDRHPQRAEQARNKLLQRLQQQGIWPERVVQEAAAEPLYIAPRESPQLAPLLARRLSQRHKQPIIRSTINIELQQRLEALLAGWKHRLPQKTSAAILVVDHQTLEVVAYLGSLDFNDAERFAHVDMVQAIRSPGSTVKPFLYGLALDQGLIHSASLLQDIPRTGMAYQPQNFNQAFTGAVTAEQALQASLNVPVVQLLSHYGAKHFTSRLRSAGWQLLFPSGSEPNLSLILGGTGTNLESLVAAYTSLARKGRLGRLRYLPEQPLQDRPLLSEGAAWIIRTLLQRYSAHEPLSLGKLAWKTGTSYGFRDAWSLGINQQYVIGVWLGRPDGTPVPNQVGVSSAMPLLRQVDQLLQHHVTVSVAKASVPPASVSRQRICWPSGLREQDEQPEMCRVRHLAWLLDNTAPPSLDLPAQEMLWLNEQGLRVPANKFAVAPIAECQAMRVVNYIGWPAALEPWLDPAETRQQRLPSFDPRCVKQHSSAVATGAADLQINGLEQHERVYLLAGQSQLTLRLELLGAVDSAYWYLDGQYLGQTLANAPQELHFTQPGRHQLRVMDSQGKTVQLAFRVLRQADEN</sequence>
<evidence type="ECO:0000256" key="5">
    <source>
        <dbReference type="ARBA" id="ARBA00022670"/>
    </source>
</evidence>
<evidence type="ECO:0000256" key="8">
    <source>
        <dbReference type="ARBA" id="ARBA00022801"/>
    </source>
</evidence>
<evidence type="ECO:0000259" key="13">
    <source>
        <dbReference type="Pfam" id="PF00912"/>
    </source>
</evidence>
<gene>
    <name evidence="15" type="primary">pbpC</name>
    <name evidence="15" type="ORF">HX099_05785</name>
</gene>
<dbReference type="SUPFAM" id="SSF56601">
    <property type="entry name" value="beta-lactamase/transpeptidase-like"/>
    <property type="match status" value="1"/>
</dbReference>
<reference evidence="15" key="1">
    <citation type="submission" date="2020-06" db="EMBL/GenBank/DDBJ databases">
        <authorList>
            <person name="Dong N."/>
        </authorList>
    </citation>
    <scope>NUCLEOTIDE SEQUENCE</scope>
    <source>
        <strain evidence="15">DF46-2-2</strain>
    </source>
</reference>
<dbReference type="Gene3D" id="3.40.710.10">
    <property type="entry name" value="DD-peptidase/beta-lactamase superfamily"/>
    <property type="match status" value="1"/>
</dbReference>
<dbReference type="EMBL" id="JACANB010000003">
    <property type="protein sequence ID" value="MDM1696170.1"/>
    <property type="molecule type" value="Genomic_DNA"/>
</dbReference>
<comment type="similarity">
    <text evidence="2">In the C-terminal section; belongs to the transpeptidase family.</text>
</comment>
<dbReference type="RefSeq" id="WP_286593540.1">
    <property type="nucleotide sequence ID" value="NZ_JACANB010000003.1"/>
</dbReference>
<evidence type="ECO:0000256" key="7">
    <source>
        <dbReference type="ARBA" id="ARBA00022679"/>
    </source>
</evidence>
<dbReference type="Proteomes" id="UP001173465">
    <property type="component" value="Unassembled WGS sequence"/>
</dbReference>
<evidence type="ECO:0000256" key="2">
    <source>
        <dbReference type="ARBA" id="ARBA00007090"/>
    </source>
</evidence>
<evidence type="ECO:0000256" key="9">
    <source>
        <dbReference type="ARBA" id="ARBA00023268"/>
    </source>
</evidence>
<evidence type="ECO:0000256" key="1">
    <source>
        <dbReference type="ARBA" id="ARBA00004752"/>
    </source>
</evidence>
<feature type="domain" description="Penicillin-binding protein transpeptidase" evidence="12">
    <location>
        <begin position="298"/>
        <end position="509"/>
    </location>
</feature>
<evidence type="ECO:0000259" key="12">
    <source>
        <dbReference type="Pfam" id="PF00905"/>
    </source>
</evidence>
<dbReference type="GO" id="GO:0008955">
    <property type="term" value="F:peptidoglycan glycosyltransferase activity"/>
    <property type="evidence" value="ECO:0007669"/>
    <property type="project" value="UniProtKB-EC"/>
</dbReference>
<evidence type="ECO:0000259" key="14">
    <source>
        <dbReference type="Pfam" id="PF06832"/>
    </source>
</evidence>